<gene>
    <name evidence="2" type="ORF">NP064_08270</name>
</gene>
<sequence length="166" mass="17510">MTNDHDAPEPRPHPPTPSDDPFHYGLPSPGRHAEEVGPPDPSDAALLEALLGALGGRRGGPAALWFLVLDAEDRPLPVVLPIEHATIAPSRTVGLLLVRVLASVVEHAAPGGSVVIGYVRDEGGADGAFERGWSHLLRALAAHEGLRIRAEVAVGPRRAGVVRGRW</sequence>
<feature type="region of interest" description="Disordered" evidence="1">
    <location>
        <begin position="1"/>
        <end position="41"/>
    </location>
</feature>
<accession>A0ABY5L5G7</accession>
<evidence type="ECO:0000313" key="2">
    <source>
        <dbReference type="EMBL" id="UUI76852.1"/>
    </source>
</evidence>
<dbReference type="RefSeq" id="WP_227569158.1">
    <property type="nucleotide sequence ID" value="NZ_CP101988.1"/>
</dbReference>
<keyword evidence="3" id="KW-1185">Reference proteome</keyword>
<evidence type="ECO:0000256" key="1">
    <source>
        <dbReference type="SAM" id="MobiDB-lite"/>
    </source>
</evidence>
<name>A0ABY5L5G7_9CELL</name>
<reference evidence="2 3" key="1">
    <citation type="submission" date="2022-07" db="EMBL/GenBank/DDBJ databases">
        <title>Novel species in genus cellulomonas.</title>
        <authorList>
            <person name="Ye L."/>
        </authorList>
    </citation>
    <scope>NUCLEOTIDE SEQUENCE [LARGE SCALE GENOMIC DNA]</scope>
    <source>
        <strain evidence="3">zg-Y338</strain>
    </source>
</reference>
<evidence type="ECO:0000313" key="3">
    <source>
        <dbReference type="Proteomes" id="UP001316189"/>
    </source>
</evidence>
<dbReference type="Proteomes" id="UP001316189">
    <property type="component" value="Chromosome"/>
</dbReference>
<organism evidence="2 3">
    <name type="scientific">Cellulomonas chengniuliangii</name>
    <dbReference type="NCBI Taxonomy" id="2968084"/>
    <lineage>
        <taxon>Bacteria</taxon>
        <taxon>Bacillati</taxon>
        <taxon>Actinomycetota</taxon>
        <taxon>Actinomycetes</taxon>
        <taxon>Micrococcales</taxon>
        <taxon>Cellulomonadaceae</taxon>
        <taxon>Cellulomonas</taxon>
    </lineage>
</organism>
<protein>
    <submittedName>
        <fullName evidence="2">Uncharacterized protein</fullName>
    </submittedName>
</protein>
<feature type="compositionally biased region" description="Basic and acidic residues" evidence="1">
    <location>
        <begin position="1"/>
        <end position="12"/>
    </location>
</feature>
<dbReference type="EMBL" id="CP101988">
    <property type="protein sequence ID" value="UUI76852.1"/>
    <property type="molecule type" value="Genomic_DNA"/>
</dbReference>
<proteinExistence type="predicted"/>